<gene>
    <name evidence="3" type="ORF">GCM10022211_05770</name>
</gene>
<proteinExistence type="predicted"/>
<feature type="chain" id="PRO_5046180601" description="Transferrin-binding protein B C-lobe/N-lobe beta barrel domain-containing protein" evidence="2">
    <location>
        <begin position="22"/>
        <end position="315"/>
    </location>
</feature>
<dbReference type="EMBL" id="BAAAZD010000001">
    <property type="protein sequence ID" value="GAA3998817.1"/>
    <property type="molecule type" value="Genomic_DNA"/>
</dbReference>
<keyword evidence="4" id="KW-1185">Reference proteome</keyword>
<keyword evidence="2" id="KW-0732">Signal</keyword>
<evidence type="ECO:0000256" key="2">
    <source>
        <dbReference type="SAM" id="SignalP"/>
    </source>
</evidence>
<evidence type="ECO:0000313" key="4">
    <source>
        <dbReference type="Proteomes" id="UP001501310"/>
    </source>
</evidence>
<evidence type="ECO:0008006" key="5">
    <source>
        <dbReference type="Google" id="ProtNLM"/>
    </source>
</evidence>
<evidence type="ECO:0000256" key="1">
    <source>
        <dbReference type="SAM" id="MobiDB-lite"/>
    </source>
</evidence>
<protein>
    <recommendedName>
        <fullName evidence="5">Transferrin-binding protein B C-lobe/N-lobe beta barrel domain-containing protein</fullName>
    </recommendedName>
</protein>
<feature type="signal peptide" evidence="2">
    <location>
        <begin position="1"/>
        <end position="21"/>
    </location>
</feature>
<organism evidence="3 4">
    <name type="scientific">Sphingomonas humi</name>
    <dbReference type="NCBI Taxonomy" id="335630"/>
    <lineage>
        <taxon>Bacteria</taxon>
        <taxon>Pseudomonadati</taxon>
        <taxon>Pseudomonadota</taxon>
        <taxon>Alphaproteobacteria</taxon>
        <taxon>Sphingomonadales</taxon>
        <taxon>Sphingomonadaceae</taxon>
        <taxon>Sphingomonas</taxon>
    </lineage>
</organism>
<sequence length="315" mass="32157">MRNLAKTFLSLVLAAPLAACGGAGTDRPTSASGLGGGSASSGTGSFAGGGGSGGIGGSTGGGTGSGSGGGGTYPTIASLEGDRVYGASTGEIVLKNTKLRDRVDYRGFGETVEYYAATNTYNLDGIGVEYTDFTPDPAATLRRITISDANGELLYSRLSRWDHGDSNGRVGFVTYGVATLREDAPSGSITYRQVGFQGAAFRTENGAEAQYDLKNSTINLKYDFTTFKLDLLMNLIGTPLAGGGPDQSLGLFAGKNNVGGKNDIDGLVVKNGTDTVMGSFFLRFYGPGAAEYGLAFGLNASSDLKAAGAAAGRRQ</sequence>
<name>A0ABP7RKJ6_9SPHN</name>
<evidence type="ECO:0000313" key="3">
    <source>
        <dbReference type="EMBL" id="GAA3998817.1"/>
    </source>
</evidence>
<dbReference type="Proteomes" id="UP001501310">
    <property type="component" value="Unassembled WGS sequence"/>
</dbReference>
<dbReference type="Gene3D" id="2.40.160.90">
    <property type="match status" value="1"/>
</dbReference>
<accession>A0ABP7RKJ6</accession>
<reference evidence="4" key="1">
    <citation type="journal article" date="2019" name="Int. J. Syst. Evol. Microbiol.">
        <title>The Global Catalogue of Microorganisms (GCM) 10K type strain sequencing project: providing services to taxonomists for standard genome sequencing and annotation.</title>
        <authorList>
            <consortium name="The Broad Institute Genomics Platform"/>
            <consortium name="The Broad Institute Genome Sequencing Center for Infectious Disease"/>
            <person name="Wu L."/>
            <person name="Ma J."/>
        </authorList>
    </citation>
    <scope>NUCLEOTIDE SEQUENCE [LARGE SCALE GENOMIC DNA]</scope>
    <source>
        <strain evidence="4">JCM 16603</strain>
    </source>
</reference>
<comment type="caution">
    <text evidence="3">The sequence shown here is derived from an EMBL/GenBank/DDBJ whole genome shotgun (WGS) entry which is preliminary data.</text>
</comment>
<feature type="region of interest" description="Disordered" evidence="1">
    <location>
        <begin position="50"/>
        <end position="69"/>
    </location>
</feature>